<keyword evidence="2" id="KW-1185">Reference proteome</keyword>
<evidence type="ECO:0000313" key="2">
    <source>
        <dbReference type="Proteomes" id="UP000179769"/>
    </source>
</evidence>
<dbReference type="RefSeq" id="WP_071064261.1">
    <property type="nucleotide sequence ID" value="NZ_JBFLUH010000341.1"/>
</dbReference>
<dbReference type="EMBL" id="MAXA01000216">
    <property type="protein sequence ID" value="OHV27886.1"/>
    <property type="molecule type" value="Genomic_DNA"/>
</dbReference>
<sequence length="86" mass="9425">MATYILCHRHEPAECRFAFAAWRGFDSPLRHGRALASCGRNGQAADARHTIFWTVEAADASAALGYLPAYLTSRTEVVHVAEVPIP</sequence>
<reference evidence="2" key="1">
    <citation type="submission" date="2016-07" db="EMBL/GenBank/DDBJ databases">
        <title>Frankia sp. NRRL B-16219 Genome sequencing.</title>
        <authorList>
            <person name="Ghodhbane-Gtari F."/>
            <person name="Swanson E."/>
            <person name="Gueddou A."/>
            <person name="Louati M."/>
            <person name="Nouioui I."/>
            <person name="Hezbri K."/>
            <person name="Abebe-Akele F."/>
            <person name="Simpson S."/>
            <person name="Morris K."/>
            <person name="Thomas K."/>
            <person name="Gtari M."/>
            <person name="Tisa L.S."/>
        </authorList>
    </citation>
    <scope>NUCLEOTIDE SEQUENCE [LARGE SCALE GENOMIC DNA]</scope>
    <source>
        <strain evidence="2">NRRL B-16219</strain>
    </source>
</reference>
<dbReference type="OrthoDB" id="3214567at2"/>
<accession>A0A1S1Q2R2</accession>
<name>A0A1S1Q2R2_9ACTN</name>
<evidence type="ECO:0008006" key="3">
    <source>
        <dbReference type="Google" id="ProtNLM"/>
    </source>
</evidence>
<dbReference type="AlphaFoldDB" id="A0A1S1Q2R2"/>
<proteinExistence type="predicted"/>
<gene>
    <name evidence="1" type="ORF">BBK14_19075</name>
</gene>
<organism evidence="1 2">
    <name type="scientific">Parafrankia soli</name>
    <dbReference type="NCBI Taxonomy" id="2599596"/>
    <lineage>
        <taxon>Bacteria</taxon>
        <taxon>Bacillati</taxon>
        <taxon>Actinomycetota</taxon>
        <taxon>Actinomycetes</taxon>
        <taxon>Frankiales</taxon>
        <taxon>Frankiaceae</taxon>
        <taxon>Parafrankia</taxon>
    </lineage>
</organism>
<dbReference type="Proteomes" id="UP000179769">
    <property type="component" value="Unassembled WGS sequence"/>
</dbReference>
<protein>
    <recommendedName>
        <fullName evidence="3">DUF3303 domain-containing protein</fullName>
    </recommendedName>
</protein>
<evidence type="ECO:0000313" key="1">
    <source>
        <dbReference type="EMBL" id="OHV27886.1"/>
    </source>
</evidence>
<comment type="caution">
    <text evidence="1">The sequence shown here is derived from an EMBL/GenBank/DDBJ whole genome shotgun (WGS) entry which is preliminary data.</text>
</comment>